<dbReference type="AlphaFoldDB" id="S4P5E8"/>
<proteinExistence type="predicted"/>
<dbReference type="EMBL" id="GAIX01008662">
    <property type="protein sequence ID" value="JAA83898.1"/>
    <property type="molecule type" value="Transcribed_RNA"/>
</dbReference>
<sequence>MPWRRIALDAIRIGTYIAICTIRSPDVVVCVAYTVLFTACVTHLRITCVLFLKIFFTVQKLSATIQPVTKKAISHYDCNAFSFDYATSDSCCNLA</sequence>
<keyword evidence="1" id="KW-0812">Transmembrane</keyword>
<feature type="non-terminal residue" evidence="2">
    <location>
        <position position="95"/>
    </location>
</feature>
<feature type="transmembrane region" description="Helical" evidence="1">
    <location>
        <begin position="31"/>
        <end position="52"/>
    </location>
</feature>
<accession>S4P5E8</accession>
<name>S4P5E8_9NEOP</name>
<keyword evidence="1" id="KW-1133">Transmembrane helix</keyword>
<evidence type="ECO:0000256" key="1">
    <source>
        <dbReference type="SAM" id="Phobius"/>
    </source>
</evidence>
<organism evidence="2">
    <name type="scientific">Pararge aegeria</name>
    <name type="common">speckled wood butterfly</name>
    <dbReference type="NCBI Taxonomy" id="116150"/>
    <lineage>
        <taxon>Eukaryota</taxon>
        <taxon>Metazoa</taxon>
        <taxon>Ecdysozoa</taxon>
        <taxon>Arthropoda</taxon>
        <taxon>Hexapoda</taxon>
        <taxon>Insecta</taxon>
        <taxon>Pterygota</taxon>
        <taxon>Neoptera</taxon>
        <taxon>Endopterygota</taxon>
        <taxon>Lepidoptera</taxon>
        <taxon>Glossata</taxon>
        <taxon>Ditrysia</taxon>
        <taxon>Papilionoidea</taxon>
        <taxon>Nymphalidae</taxon>
        <taxon>Satyrinae</taxon>
        <taxon>Satyrini</taxon>
        <taxon>Parargina</taxon>
        <taxon>Pararge</taxon>
    </lineage>
</organism>
<reference evidence="2" key="1">
    <citation type="journal article" date="2013" name="BMC Genomics">
        <title>Unscrambling butterfly oogenesis.</title>
        <authorList>
            <person name="Carter J.M."/>
            <person name="Baker S.C."/>
            <person name="Pink R."/>
            <person name="Carter D.R."/>
            <person name="Collins A."/>
            <person name="Tomlin J."/>
            <person name="Gibbs M."/>
            <person name="Breuker C.J."/>
        </authorList>
    </citation>
    <scope>NUCLEOTIDE SEQUENCE</scope>
    <source>
        <tissue evidence="2">Ovary</tissue>
    </source>
</reference>
<reference evidence="2" key="2">
    <citation type="submission" date="2013-05" db="EMBL/GenBank/DDBJ databases">
        <authorList>
            <person name="Carter J.-M."/>
            <person name="Baker S.C."/>
            <person name="Pink R."/>
            <person name="Carter D.R.F."/>
            <person name="Collins A."/>
            <person name="Tomlin J."/>
            <person name="Gibbs M."/>
            <person name="Breuker C.J."/>
        </authorList>
    </citation>
    <scope>NUCLEOTIDE SEQUENCE</scope>
    <source>
        <tissue evidence="2">Ovary</tissue>
    </source>
</reference>
<keyword evidence="1" id="KW-0472">Membrane</keyword>
<protein>
    <submittedName>
        <fullName evidence="2">Uncharacterized protein</fullName>
    </submittedName>
</protein>
<evidence type="ECO:0000313" key="2">
    <source>
        <dbReference type="EMBL" id="JAA83898.1"/>
    </source>
</evidence>